<dbReference type="AlphaFoldDB" id="A0A8J2HB63"/>
<keyword evidence="2" id="KW-1185">Reference proteome</keyword>
<sequence length="111" mass="12947">MINIKFPISLKDVAKFGKLNKLKINVYGIEIEIVDVKNNQTNKSIVRPLYLSNNISDKETIHLLMVESGRCFYDDKNNDNDIKYENLKKFSNSFPLCSYQKFIATFKITNF</sequence>
<proteinExistence type="predicted"/>
<protein>
    <submittedName>
        <fullName evidence="1">Uncharacterized protein</fullName>
    </submittedName>
</protein>
<dbReference type="Proteomes" id="UP000786811">
    <property type="component" value="Unassembled WGS sequence"/>
</dbReference>
<name>A0A8J2HB63_COTCN</name>
<evidence type="ECO:0000313" key="2">
    <source>
        <dbReference type="Proteomes" id="UP000786811"/>
    </source>
</evidence>
<organism evidence="1 2">
    <name type="scientific">Cotesia congregata</name>
    <name type="common">Parasitoid wasp</name>
    <name type="synonym">Apanteles congregatus</name>
    <dbReference type="NCBI Taxonomy" id="51543"/>
    <lineage>
        <taxon>Eukaryota</taxon>
        <taxon>Metazoa</taxon>
        <taxon>Ecdysozoa</taxon>
        <taxon>Arthropoda</taxon>
        <taxon>Hexapoda</taxon>
        <taxon>Insecta</taxon>
        <taxon>Pterygota</taxon>
        <taxon>Neoptera</taxon>
        <taxon>Endopterygota</taxon>
        <taxon>Hymenoptera</taxon>
        <taxon>Apocrita</taxon>
        <taxon>Ichneumonoidea</taxon>
        <taxon>Braconidae</taxon>
        <taxon>Microgastrinae</taxon>
        <taxon>Cotesia</taxon>
    </lineage>
</organism>
<evidence type="ECO:0000313" key="1">
    <source>
        <dbReference type="EMBL" id="CAG5090563.1"/>
    </source>
</evidence>
<dbReference type="EMBL" id="CAJNRD030001119">
    <property type="protein sequence ID" value="CAG5090563.1"/>
    <property type="molecule type" value="Genomic_DNA"/>
</dbReference>
<dbReference type="OrthoDB" id="6773055at2759"/>
<accession>A0A8J2HB63</accession>
<gene>
    <name evidence="1" type="ORF">HICCMSTLAB_LOCUS5679</name>
</gene>
<reference evidence="1" key="1">
    <citation type="submission" date="2021-04" db="EMBL/GenBank/DDBJ databases">
        <authorList>
            <person name="Chebbi M.A.C M."/>
        </authorList>
    </citation>
    <scope>NUCLEOTIDE SEQUENCE</scope>
</reference>
<comment type="caution">
    <text evidence="1">The sequence shown here is derived from an EMBL/GenBank/DDBJ whole genome shotgun (WGS) entry which is preliminary data.</text>
</comment>